<feature type="region of interest" description="Disordered" evidence="1">
    <location>
        <begin position="372"/>
        <end position="405"/>
    </location>
</feature>
<keyword evidence="3" id="KW-1185">Reference proteome</keyword>
<gene>
    <name evidence="2" type="ORF">PoB_006426100</name>
</gene>
<sequence>MRCEEVLTTCFEAGTSGLVLNRKQGKDKDRQNGTLEAAEEGRPLKNGPFKKPRPKDFPQNGKPRKEKLQKKETEIREWDSSSLSKEVGKIHGIDSGGEEQAPAEVNELVKYEDSLHETVSQTGKDVQSSGEFYKDQDPPSLRSSQRKHKGPFSHIQKWQDVKTDPSTDGETQRPQHSDCHIKDKAPSSIVVQGSQELREGEDNMRSNTLNQTVNLHAWRSDPIRGHRPGRRPMYKGHADWSKEFEPAKESKPPYSFNAKVSGLHPRLCFPSFSSVSGERALSDRREEDVERDLCSKSALLEEDSSSSSSSLLTESAPLGESVPTISVTVTTAPSAPNTSLVSSNSSIKSPVIADTASAASFFPQEVPDTENARLGSADTVLETSNQPALTSIASQSKDSLEDPTTADKTQIASTLAQKLRDAFVSSGSKAKTIVLVQKQPIQSSVLSESSSERGGESKASPPYHHQHHHHHHSQTVKRIIVKECSLPAAAAAPTNKSSHEASRGTHHSSYVKTVIIQKCPISNESAGLSSASSNPSCSEMPLAQSRALPLNHASSFASGPVRNVKNAMDDASLSEGNGGISLQKEQVGNCRSLVPADNSEKGLRSPVRPGVSLSKPVAGTPPPVLEKMVRTSPSPQRSSGKNDSGPATIKKRGNLFDNVFDSCPPPLLERMDDLTPAPPTHQAMSSDGTSLHMEKNGSSSLASNSYLTTQKKQKADEKEQHSSRKGNVLSSHSACLNSNATTSVNQNGEVESEQEGQGKEQILSPPSSICPPANTQGTVSVSGNASNATGAESEQEERSGVCLPSTSGCESIPPSSRSLKSGSVERSDGAATGAELAGGKELISSPGGNYQPVLFDHPYCQDAADLGPR</sequence>
<feature type="region of interest" description="Disordered" evidence="1">
    <location>
        <begin position="593"/>
        <end position="851"/>
    </location>
</feature>
<proteinExistence type="predicted"/>
<feature type="compositionally biased region" description="Basic and acidic residues" evidence="1">
    <location>
        <begin position="157"/>
        <end position="185"/>
    </location>
</feature>
<feature type="region of interest" description="Disordered" evidence="1">
    <location>
        <begin position="21"/>
        <end position="209"/>
    </location>
</feature>
<feature type="region of interest" description="Disordered" evidence="1">
    <location>
        <begin position="441"/>
        <end position="477"/>
    </location>
</feature>
<feature type="compositionally biased region" description="Basic and acidic residues" evidence="1">
    <location>
        <begin position="107"/>
        <end position="116"/>
    </location>
</feature>
<feature type="compositionally biased region" description="Low complexity" evidence="1">
    <location>
        <begin position="305"/>
        <end position="315"/>
    </location>
</feature>
<feature type="compositionally biased region" description="Basic and acidic residues" evidence="1">
    <location>
        <begin position="69"/>
        <end position="79"/>
    </location>
</feature>
<dbReference type="AlphaFoldDB" id="A0AAV4D193"/>
<feature type="compositionally biased region" description="Basic residues" evidence="1">
    <location>
        <begin position="464"/>
        <end position="475"/>
    </location>
</feature>
<comment type="caution">
    <text evidence="2">The sequence shown here is derived from an EMBL/GenBank/DDBJ whole genome shotgun (WGS) entry which is preliminary data.</text>
</comment>
<feature type="compositionally biased region" description="Polar residues" evidence="1">
    <location>
        <begin position="631"/>
        <end position="642"/>
    </location>
</feature>
<feature type="compositionally biased region" description="Basic and acidic residues" evidence="1">
    <location>
        <begin position="713"/>
        <end position="722"/>
    </location>
</feature>
<accession>A0AAV4D193</accession>
<feature type="compositionally biased region" description="Polar residues" evidence="1">
    <location>
        <begin position="381"/>
        <end position="397"/>
    </location>
</feature>
<evidence type="ECO:0000313" key="2">
    <source>
        <dbReference type="EMBL" id="GFO37756.1"/>
    </source>
</evidence>
<feature type="compositionally biased region" description="Polar residues" evidence="1">
    <location>
        <begin position="773"/>
        <end position="792"/>
    </location>
</feature>
<feature type="compositionally biased region" description="Polar residues" evidence="1">
    <location>
        <begin position="804"/>
        <end position="821"/>
    </location>
</feature>
<protein>
    <submittedName>
        <fullName evidence="2">Uncharacterized protein</fullName>
    </submittedName>
</protein>
<feature type="region of interest" description="Disordered" evidence="1">
    <location>
        <begin position="272"/>
        <end position="322"/>
    </location>
</feature>
<organism evidence="2 3">
    <name type="scientific">Plakobranchus ocellatus</name>
    <dbReference type="NCBI Taxonomy" id="259542"/>
    <lineage>
        <taxon>Eukaryota</taxon>
        <taxon>Metazoa</taxon>
        <taxon>Spiralia</taxon>
        <taxon>Lophotrochozoa</taxon>
        <taxon>Mollusca</taxon>
        <taxon>Gastropoda</taxon>
        <taxon>Heterobranchia</taxon>
        <taxon>Euthyneura</taxon>
        <taxon>Panpulmonata</taxon>
        <taxon>Sacoglossa</taxon>
        <taxon>Placobranchoidea</taxon>
        <taxon>Plakobranchidae</taxon>
        <taxon>Plakobranchus</taxon>
    </lineage>
</organism>
<dbReference type="Proteomes" id="UP000735302">
    <property type="component" value="Unassembled WGS sequence"/>
</dbReference>
<evidence type="ECO:0000256" key="1">
    <source>
        <dbReference type="SAM" id="MobiDB-lite"/>
    </source>
</evidence>
<evidence type="ECO:0000313" key="3">
    <source>
        <dbReference type="Proteomes" id="UP000735302"/>
    </source>
</evidence>
<feature type="compositionally biased region" description="Polar residues" evidence="1">
    <location>
        <begin position="117"/>
        <end position="130"/>
    </location>
</feature>
<feature type="compositionally biased region" description="Polar residues" evidence="1">
    <location>
        <begin position="728"/>
        <end position="749"/>
    </location>
</feature>
<feature type="compositionally biased region" description="Polar residues" evidence="1">
    <location>
        <begin position="696"/>
        <end position="710"/>
    </location>
</feature>
<reference evidence="2 3" key="1">
    <citation type="journal article" date="2021" name="Elife">
        <title>Chloroplast acquisition without the gene transfer in kleptoplastic sea slugs, Plakobranchus ocellatus.</title>
        <authorList>
            <person name="Maeda T."/>
            <person name="Takahashi S."/>
            <person name="Yoshida T."/>
            <person name="Shimamura S."/>
            <person name="Takaki Y."/>
            <person name="Nagai Y."/>
            <person name="Toyoda A."/>
            <person name="Suzuki Y."/>
            <person name="Arimoto A."/>
            <person name="Ishii H."/>
            <person name="Satoh N."/>
            <person name="Nishiyama T."/>
            <person name="Hasebe M."/>
            <person name="Maruyama T."/>
            <person name="Minagawa J."/>
            <person name="Obokata J."/>
            <person name="Shigenobu S."/>
        </authorList>
    </citation>
    <scope>NUCLEOTIDE SEQUENCE [LARGE SCALE GENOMIC DNA]</scope>
</reference>
<feature type="compositionally biased region" description="Basic and acidic residues" evidence="1">
    <location>
        <begin position="280"/>
        <end position="294"/>
    </location>
</feature>
<name>A0AAV4D193_9GAST</name>
<dbReference type="EMBL" id="BLXT01007302">
    <property type="protein sequence ID" value="GFO37756.1"/>
    <property type="molecule type" value="Genomic_DNA"/>
</dbReference>